<dbReference type="RefSeq" id="XP_064721869.1">
    <property type="nucleotide sequence ID" value="XM_064865797.1"/>
</dbReference>
<dbReference type="GeneID" id="89990732"/>
<name>A0ABZ2AVQ0_9TREE</name>
<evidence type="ECO:0000313" key="2">
    <source>
        <dbReference type="Proteomes" id="UP001432216"/>
    </source>
</evidence>
<keyword evidence="2" id="KW-1185">Reference proteome</keyword>
<dbReference type="Proteomes" id="UP001432216">
    <property type="component" value="Chromosome 6"/>
</dbReference>
<dbReference type="EMBL" id="CP143811">
    <property type="protein sequence ID" value="WVO22630.1"/>
    <property type="molecule type" value="Genomic_DNA"/>
</dbReference>
<organism evidence="1 2">
    <name type="scientific">Cryptococcus decagattii</name>
    <dbReference type="NCBI Taxonomy" id="1859122"/>
    <lineage>
        <taxon>Eukaryota</taxon>
        <taxon>Fungi</taxon>
        <taxon>Dikarya</taxon>
        <taxon>Basidiomycota</taxon>
        <taxon>Agaricomycotina</taxon>
        <taxon>Tremellomycetes</taxon>
        <taxon>Tremellales</taxon>
        <taxon>Cryptococcaceae</taxon>
        <taxon>Cryptococcus</taxon>
        <taxon>Cryptococcus gattii species complex</taxon>
    </lineage>
</organism>
<evidence type="ECO:0000313" key="1">
    <source>
        <dbReference type="EMBL" id="WVO22630.1"/>
    </source>
</evidence>
<proteinExistence type="predicted"/>
<protein>
    <submittedName>
        <fullName evidence="1">Uncharacterized protein</fullName>
    </submittedName>
</protein>
<sequence>MRSLEYTWSSKVVFLAPCKRDTLEWAHANERIIILLAYRGSIDSFFFFLLLQEPYQINGYRPSVNTSSLHPSRTIFTPSALFSSISNSPANPDSSAFVSSIVSSFCPHHHLLWQLAGWQSNTDTLKPCFTVTHCISQNAEPGFLAELPPRDFNNYCNRSNAPLQIHPVSTFLSQPPSLTVTLEKVSLWQRFFATVVSLSVLPKADTL</sequence>
<accession>A0ABZ2AVQ0</accession>
<gene>
    <name evidence="1" type="ORF">IAS62_003960</name>
</gene>
<reference evidence="1 2" key="1">
    <citation type="submission" date="2024-01" db="EMBL/GenBank/DDBJ databases">
        <title>Comparative genomics of Cryptococcus and Kwoniella reveals pathogenesis evolution and contrasting modes of karyotype evolution via chromosome fusion or intercentromeric recombination.</title>
        <authorList>
            <person name="Coelho M.A."/>
            <person name="David-Palma M."/>
            <person name="Shea T."/>
            <person name="Bowers K."/>
            <person name="McGinley-Smith S."/>
            <person name="Mohammad A.W."/>
            <person name="Gnirke A."/>
            <person name="Yurkov A.M."/>
            <person name="Nowrousian M."/>
            <person name="Sun S."/>
            <person name="Cuomo C.A."/>
            <person name="Heitman J."/>
        </authorList>
    </citation>
    <scope>NUCLEOTIDE SEQUENCE [LARGE SCALE GENOMIC DNA]</scope>
    <source>
        <strain evidence="1 2">7685027</strain>
    </source>
</reference>